<reference evidence="4" key="1">
    <citation type="submission" date="2021-02" db="EMBL/GenBank/DDBJ databases">
        <authorList>
            <person name="Dougan E. K."/>
            <person name="Rhodes N."/>
            <person name="Thang M."/>
            <person name="Chan C."/>
        </authorList>
    </citation>
    <scope>NUCLEOTIDE SEQUENCE</scope>
</reference>
<dbReference type="GO" id="GO:0046872">
    <property type="term" value="F:metal ion binding"/>
    <property type="evidence" value="ECO:0007669"/>
    <property type="project" value="UniProtKB-KW"/>
</dbReference>
<dbReference type="AlphaFoldDB" id="A0A813L8B8"/>
<accession>A0A813L8B8</accession>
<comment type="caution">
    <text evidence="4">The sequence shown here is derived from an EMBL/GenBank/DDBJ whole genome shotgun (WGS) entry which is preliminary data.</text>
</comment>
<dbReference type="EMBL" id="CAJNNW010034959">
    <property type="protein sequence ID" value="CAE8724849.1"/>
    <property type="molecule type" value="Genomic_DNA"/>
</dbReference>
<keyword evidence="2" id="KW-0560">Oxidoreductase</keyword>
<dbReference type="PANTHER" id="PTHR22966">
    <property type="entry name" value="2-AMINOETHANETHIOL DIOXYGENASE"/>
    <property type="match status" value="1"/>
</dbReference>
<keyword evidence="3" id="KW-0408">Iron</keyword>
<evidence type="ECO:0008006" key="6">
    <source>
        <dbReference type="Google" id="ProtNLM"/>
    </source>
</evidence>
<dbReference type="GO" id="GO:0016702">
    <property type="term" value="F:oxidoreductase activity, acting on single donors with incorporation of molecular oxygen, incorporation of two atoms of oxygen"/>
    <property type="evidence" value="ECO:0007669"/>
    <property type="project" value="InterPro"/>
</dbReference>
<dbReference type="Proteomes" id="UP000626109">
    <property type="component" value="Unassembled WGS sequence"/>
</dbReference>
<evidence type="ECO:0000313" key="5">
    <source>
        <dbReference type="Proteomes" id="UP000626109"/>
    </source>
</evidence>
<dbReference type="InterPro" id="IPR011051">
    <property type="entry name" value="RmlC_Cupin_sf"/>
</dbReference>
<evidence type="ECO:0000256" key="2">
    <source>
        <dbReference type="ARBA" id="ARBA00023002"/>
    </source>
</evidence>
<name>A0A813L8B8_POLGL</name>
<proteinExistence type="predicted"/>
<dbReference type="InterPro" id="IPR014710">
    <property type="entry name" value="RmlC-like_jellyroll"/>
</dbReference>
<dbReference type="Pfam" id="PF07847">
    <property type="entry name" value="PCO_ADO"/>
    <property type="match status" value="1"/>
</dbReference>
<keyword evidence="1" id="KW-0479">Metal-binding</keyword>
<evidence type="ECO:0000256" key="3">
    <source>
        <dbReference type="ARBA" id="ARBA00023004"/>
    </source>
</evidence>
<gene>
    <name evidence="4" type="ORF">PGLA2088_LOCUS43871</name>
</gene>
<dbReference type="CDD" id="cd20289">
    <property type="entry name" value="cupin_ADO"/>
    <property type="match status" value="1"/>
</dbReference>
<dbReference type="Gene3D" id="2.60.120.10">
    <property type="entry name" value="Jelly Rolls"/>
    <property type="match status" value="1"/>
</dbReference>
<organism evidence="4 5">
    <name type="scientific">Polarella glacialis</name>
    <name type="common">Dinoflagellate</name>
    <dbReference type="NCBI Taxonomy" id="89957"/>
    <lineage>
        <taxon>Eukaryota</taxon>
        <taxon>Sar</taxon>
        <taxon>Alveolata</taxon>
        <taxon>Dinophyceae</taxon>
        <taxon>Suessiales</taxon>
        <taxon>Suessiaceae</taxon>
        <taxon>Polarella</taxon>
    </lineage>
</organism>
<evidence type="ECO:0000313" key="4">
    <source>
        <dbReference type="EMBL" id="CAE8724849.1"/>
    </source>
</evidence>
<sequence>MLTFGRSARGSAPLPINAKFARNWQLSRPSPWCHAAIGGLGHESRHRSALAAVSTATLAFAAGRGGRRSRGSAQRWLASLSSSSKGGEDLGPVSALWQLLRQERDEMAGARVGAQCPEFSNLQSILEVMDRLGPEDFRVSEKDAATSRSRSGVSYQEVYSGPGMTLAIFLLRAGARIPLHDHPGMSVYGRLLFGRMRVRSFDAQSPIERDSGPLAWFAQSPASSGRKAVLQDDRVIGPLSTSYSLGPTEKNLHELEAIDHCAFFDILTPSYDGSQGRDCSYFQSQLIAGSEGGFLLKQFLPQDFDMDFQQYRGPPFV</sequence>
<protein>
    <recommendedName>
        <fullName evidence="6">Cysteine dioxygenase</fullName>
    </recommendedName>
</protein>
<dbReference type="InterPro" id="IPR012864">
    <property type="entry name" value="PCO/ADO"/>
</dbReference>
<evidence type="ECO:0000256" key="1">
    <source>
        <dbReference type="ARBA" id="ARBA00022723"/>
    </source>
</evidence>
<dbReference type="SUPFAM" id="SSF51182">
    <property type="entry name" value="RmlC-like cupins"/>
    <property type="match status" value="1"/>
</dbReference>
<dbReference type="PANTHER" id="PTHR22966:SF61">
    <property type="entry name" value="2-AMINOETHANETHIOL DIOXYGENASE"/>
    <property type="match status" value="1"/>
</dbReference>